<sequence>MPCFTAMRAEIALMSGSAFAVTHHAFSSGAGRTSDGNGSHASTLKSPSYTKSVSWQHYRLIKRDMGELLKILKKHIDEAMNTQVLSSNFCKLVCIYDYIKNSHRY</sequence>
<reference evidence="2 3" key="1">
    <citation type="submission" date="2012-03" db="EMBL/GenBank/DDBJ databases">
        <authorList>
            <person name="Rasko D."/>
            <person name="Redman J."/>
            <person name="Daugherty S.C."/>
            <person name="Tallon L."/>
            <person name="Sadzewicz L."/>
            <person name="Jones K."/>
            <person name="Santana-Cruz I."/>
            <person name="Liu X."/>
        </authorList>
    </citation>
    <scope>NUCLEOTIDE SEQUENCE [LARGE SCALE GENOMIC DNA]</scope>
    <source>
        <strain evidence="2 3">K-315</strain>
    </source>
</reference>
<comment type="caution">
    <text evidence="2">The sequence shown here is derived from an EMBL/GenBank/DDBJ whole genome shotgun (WGS) entry which is preliminary data.</text>
</comment>
<feature type="signal peptide" evidence="1">
    <location>
        <begin position="1"/>
        <end position="20"/>
    </location>
</feature>
<dbReference type="PATRIC" id="fig|766150.3.peg.4854"/>
<accession>I6C7E2</accession>
<proteinExistence type="predicted"/>
<dbReference type="AlphaFoldDB" id="I6C7E2"/>
<keyword evidence="1" id="KW-0732">Signal</keyword>
<dbReference type="EMBL" id="AKMY01000077">
    <property type="protein sequence ID" value="EIQ15434.1"/>
    <property type="molecule type" value="Genomic_DNA"/>
</dbReference>
<evidence type="ECO:0000256" key="1">
    <source>
        <dbReference type="SAM" id="SignalP"/>
    </source>
</evidence>
<gene>
    <name evidence="2" type="ORF">SFK315_5035</name>
</gene>
<evidence type="ECO:0000313" key="3">
    <source>
        <dbReference type="Proteomes" id="UP000005407"/>
    </source>
</evidence>
<feature type="chain" id="PRO_5003702118" evidence="1">
    <location>
        <begin position="21"/>
        <end position="105"/>
    </location>
</feature>
<name>I6C7E2_SHIFL</name>
<organism evidence="2 3">
    <name type="scientific">Shigella flexneri K-315</name>
    <dbReference type="NCBI Taxonomy" id="766150"/>
    <lineage>
        <taxon>Bacteria</taxon>
        <taxon>Pseudomonadati</taxon>
        <taxon>Pseudomonadota</taxon>
        <taxon>Gammaproteobacteria</taxon>
        <taxon>Enterobacterales</taxon>
        <taxon>Enterobacteriaceae</taxon>
        <taxon>Shigella</taxon>
    </lineage>
</organism>
<protein>
    <submittedName>
        <fullName evidence="2">Putative IS1 encoded protein</fullName>
    </submittedName>
</protein>
<dbReference type="Proteomes" id="UP000005407">
    <property type="component" value="Unassembled WGS sequence"/>
</dbReference>
<evidence type="ECO:0000313" key="2">
    <source>
        <dbReference type="EMBL" id="EIQ15434.1"/>
    </source>
</evidence>